<feature type="signal peptide" evidence="2">
    <location>
        <begin position="1"/>
        <end position="24"/>
    </location>
</feature>
<evidence type="ECO:0000313" key="4">
    <source>
        <dbReference type="Proteomes" id="UP000254573"/>
    </source>
</evidence>
<feature type="compositionally biased region" description="Low complexity" evidence="1">
    <location>
        <begin position="53"/>
        <end position="62"/>
    </location>
</feature>
<keyword evidence="2" id="KW-0732">Signal</keyword>
<dbReference type="AlphaFoldDB" id="A0A378YY54"/>
<dbReference type="Proteomes" id="UP000254573">
    <property type="component" value="Unassembled WGS sequence"/>
</dbReference>
<evidence type="ECO:0000256" key="2">
    <source>
        <dbReference type="SAM" id="SignalP"/>
    </source>
</evidence>
<gene>
    <name evidence="3" type="ORF">NCTC13160_04244</name>
</gene>
<organism evidence="3 4">
    <name type="scientific">Pandoraea pnomenusa</name>
    <dbReference type="NCBI Taxonomy" id="93220"/>
    <lineage>
        <taxon>Bacteria</taxon>
        <taxon>Pseudomonadati</taxon>
        <taxon>Pseudomonadota</taxon>
        <taxon>Betaproteobacteria</taxon>
        <taxon>Burkholderiales</taxon>
        <taxon>Burkholderiaceae</taxon>
        <taxon>Pandoraea</taxon>
    </lineage>
</organism>
<sequence length="146" mass="14850">MSAKRLLIACMSAVGISTAGGAWAQSYLQSGDLNSIRQSNQPASGGSSGTSVAPPAARQPAAGGVSAQFNQGMAQAEQQALRQREAAAAGDMQMRSLTDPQRAPQGRYPGAPTSPQGSIYLDAQGQTACRKDPVSGQVQCGASLGR</sequence>
<evidence type="ECO:0008006" key="5">
    <source>
        <dbReference type="Google" id="ProtNLM"/>
    </source>
</evidence>
<feature type="chain" id="PRO_5016755849" description="DUF4148 domain-containing protein" evidence="2">
    <location>
        <begin position="25"/>
        <end position="146"/>
    </location>
</feature>
<protein>
    <recommendedName>
        <fullName evidence="5">DUF4148 domain-containing protein</fullName>
    </recommendedName>
</protein>
<feature type="compositionally biased region" description="Low complexity" evidence="1">
    <location>
        <begin position="74"/>
        <end position="89"/>
    </location>
</feature>
<dbReference type="RefSeq" id="WP_147291617.1">
    <property type="nucleotide sequence ID" value="NZ_CP009553.3"/>
</dbReference>
<reference evidence="3 4" key="1">
    <citation type="submission" date="2018-06" db="EMBL/GenBank/DDBJ databases">
        <authorList>
            <consortium name="Pathogen Informatics"/>
            <person name="Doyle S."/>
        </authorList>
    </citation>
    <scope>NUCLEOTIDE SEQUENCE [LARGE SCALE GENOMIC DNA]</scope>
    <source>
        <strain evidence="3 4">NCTC13160</strain>
    </source>
</reference>
<dbReference type="OrthoDB" id="8942764at2"/>
<feature type="region of interest" description="Disordered" evidence="1">
    <location>
        <begin position="35"/>
        <end position="125"/>
    </location>
</feature>
<evidence type="ECO:0000256" key="1">
    <source>
        <dbReference type="SAM" id="MobiDB-lite"/>
    </source>
</evidence>
<evidence type="ECO:0000313" key="3">
    <source>
        <dbReference type="EMBL" id="SUA81381.1"/>
    </source>
</evidence>
<name>A0A378YY54_9BURK</name>
<proteinExistence type="predicted"/>
<feature type="compositionally biased region" description="Polar residues" evidence="1">
    <location>
        <begin position="35"/>
        <end position="51"/>
    </location>
</feature>
<accession>A0A378YY54</accession>
<dbReference type="EMBL" id="UGSG01000001">
    <property type="protein sequence ID" value="SUA81381.1"/>
    <property type="molecule type" value="Genomic_DNA"/>
</dbReference>